<dbReference type="OrthoDB" id="6256090at2759"/>
<dbReference type="Proteomes" id="UP000748531">
    <property type="component" value="Unassembled WGS sequence"/>
</dbReference>
<comment type="caution">
    <text evidence="1">The sequence shown here is derived from an EMBL/GenBank/DDBJ whole genome shotgun (WGS) entry which is preliminary data.</text>
</comment>
<dbReference type="AlphaFoldDB" id="A0A8J4SQF2"/>
<organism evidence="1 2">
    <name type="scientific">Paragonimus heterotremus</name>
    <dbReference type="NCBI Taxonomy" id="100268"/>
    <lineage>
        <taxon>Eukaryota</taxon>
        <taxon>Metazoa</taxon>
        <taxon>Spiralia</taxon>
        <taxon>Lophotrochozoa</taxon>
        <taxon>Platyhelminthes</taxon>
        <taxon>Trematoda</taxon>
        <taxon>Digenea</taxon>
        <taxon>Plagiorchiida</taxon>
        <taxon>Troglotremata</taxon>
        <taxon>Troglotrematidae</taxon>
        <taxon>Paragonimus</taxon>
    </lineage>
</organism>
<dbReference type="EMBL" id="LUCH01001917">
    <property type="protein sequence ID" value="KAF5402272.1"/>
    <property type="molecule type" value="Genomic_DNA"/>
</dbReference>
<reference evidence="1" key="1">
    <citation type="submission" date="2019-05" db="EMBL/GenBank/DDBJ databases">
        <title>Annotation for the trematode Paragonimus heterotremus.</title>
        <authorList>
            <person name="Choi Y.-J."/>
        </authorList>
    </citation>
    <scope>NUCLEOTIDE SEQUENCE</scope>
    <source>
        <strain evidence="1">LC</strain>
    </source>
</reference>
<proteinExistence type="predicted"/>
<keyword evidence="2" id="KW-1185">Reference proteome</keyword>
<protein>
    <submittedName>
        <fullName evidence="1">Uncharacterized protein</fullName>
    </submittedName>
</protein>
<accession>A0A8J4SQF2</accession>
<sequence>CFFPISAEKPKRLREPVHTFPGPNNAKKLRIFGYIGLFTMLVKKVGSESLDRTNGHFYDNSPFQPESELDEKLRAMGRKEKYDLVTLESRSTNPRQLAPLVAEARDLMSCAVRSIVVAITIIQPTAKNVVTKPSEVQVKLLICGVFVLRALVIEVSQVMTYYSNGVRCFFQLYNES</sequence>
<gene>
    <name evidence="1" type="ORF">PHET_04529</name>
</gene>
<name>A0A8J4SQF2_9TREM</name>
<evidence type="ECO:0000313" key="1">
    <source>
        <dbReference type="EMBL" id="KAF5402272.1"/>
    </source>
</evidence>
<feature type="non-terminal residue" evidence="1">
    <location>
        <position position="1"/>
    </location>
</feature>
<evidence type="ECO:0000313" key="2">
    <source>
        <dbReference type="Proteomes" id="UP000748531"/>
    </source>
</evidence>